<sequence>MKKHFGVVLFRILELCVKQTVAGVWCGLGAIFLLQKMEHRCGHISGSCSCFNAFLALLLPRFLPALLHSLWLPGRNLEWPGDLEEDAWSLTICTFFSSQSPP</sequence>
<dbReference type="Proteomes" id="UP001176941">
    <property type="component" value="Chromosome 3"/>
</dbReference>
<organism evidence="1 2">
    <name type="scientific">Rangifer tarandus platyrhynchus</name>
    <name type="common">Svalbard reindeer</name>
    <dbReference type="NCBI Taxonomy" id="3082113"/>
    <lineage>
        <taxon>Eukaryota</taxon>
        <taxon>Metazoa</taxon>
        <taxon>Chordata</taxon>
        <taxon>Craniata</taxon>
        <taxon>Vertebrata</taxon>
        <taxon>Euteleostomi</taxon>
        <taxon>Mammalia</taxon>
        <taxon>Eutheria</taxon>
        <taxon>Laurasiatheria</taxon>
        <taxon>Artiodactyla</taxon>
        <taxon>Ruminantia</taxon>
        <taxon>Pecora</taxon>
        <taxon>Cervidae</taxon>
        <taxon>Odocoileinae</taxon>
        <taxon>Rangifer</taxon>
    </lineage>
</organism>
<dbReference type="EMBL" id="OX459939">
    <property type="protein sequence ID" value="CAI9170616.1"/>
    <property type="molecule type" value="Genomic_DNA"/>
</dbReference>
<name>A0ABN8ZC89_RANTA</name>
<evidence type="ECO:0000313" key="2">
    <source>
        <dbReference type="Proteomes" id="UP001176941"/>
    </source>
</evidence>
<accession>A0ABN8ZC89</accession>
<proteinExistence type="predicted"/>
<evidence type="ECO:0008006" key="3">
    <source>
        <dbReference type="Google" id="ProtNLM"/>
    </source>
</evidence>
<protein>
    <recommendedName>
        <fullName evidence="3">Secreted protein</fullName>
    </recommendedName>
</protein>
<reference evidence="1" key="1">
    <citation type="submission" date="2023-04" db="EMBL/GenBank/DDBJ databases">
        <authorList>
            <consortium name="ELIXIR-Norway"/>
        </authorList>
    </citation>
    <scope>NUCLEOTIDE SEQUENCE [LARGE SCALE GENOMIC DNA]</scope>
</reference>
<evidence type="ECO:0000313" key="1">
    <source>
        <dbReference type="EMBL" id="CAI9170616.1"/>
    </source>
</evidence>
<gene>
    <name evidence="1" type="ORF">MRATA1EN1_LOCUS19578</name>
</gene>
<keyword evidence="2" id="KW-1185">Reference proteome</keyword>